<dbReference type="Pfam" id="PF12917">
    <property type="entry name" value="YfbR-like"/>
    <property type="match status" value="1"/>
</dbReference>
<feature type="domain" description="HD/PDEase" evidence="2">
    <location>
        <begin position="25"/>
        <end position="148"/>
    </location>
</feature>
<dbReference type="EMBL" id="JXAK01000017">
    <property type="protein sequence ID" value="KIL40720.1"/>
    <property type="molecule type" value="Genomic_DNA"/>
</dbReference>
<organism evidence="3 4">
    <name type="scientific">Gordoniibacillus kamchatkensis</name>
    <dbReference type="NCBI Taxonomy" id="1590651"/>
    <lineage>
        <taxon>Bacteria</taxon>
        <taxon>Bacillati</taxon>
        <taxon>Bacillota</taxon>
        <taxon>Bacilli</taxon>
        <taxon>Bacillales</taxon>
        <taxon>Paenibacillaceae</taxon>
        <taxon>Gordoniibacillus</taxon>
    </lineage>
</organism>
<reference evidence="3 4" key="1">
    <citation type="submission" date="2014-12" db="EMBL/GenBank/DDBJ databases">
        <title>Draft genome sequence of Paenibacillus kamchatkensis strain B-2647.</title>
        <authorList>
            <person name="Karlyshev A.V."/>
            <person name="Kudryashova E.B."/>
        </authorList>
    </citation>
    <scope>NUCLEOTIDE SEQUENCE [LARGE SCALE GENOMIC DNA]</scope>
    <source>
        <strain evidence="3 4">VKM B-2647</strain>
    </source>
</reference>
<comment type="caution">
    <text evidence="3">The sequence shown here is derived from an EMBL/GenBank/DDBJ whole genome shotgun (WGS) entry which is preliminary data.</text>
</comment>
<dbReference type="InterPro" id="IPR003607">
    <property type="entry name" value="HD/PDEase_dom"/>
</dbReference>
<gene>
    <name evidence="3" type="ORF">SD70_11590</name>
</gene>
<evidence type="ECO:0000256" key="1">
    <source>
        <dbReference type="ARBA" id="ARBA00022801"/>
    </source>
</evidence>
<dbReference type="Gene3D" id="1.10.3210.10">
    <property type="entry name" value="Hypothetical protein af1432"/>
    <property type="match status" value="1"/>
</dbReference>
<dbReference type="Proteomes" id="UP000031967">
    <property type="component" value="Unassembled WGS sequence"/>
</dbReference>
<sequence length="199" mass="22855">MESPFTAYLYRLRYIDRWSLMWNTRKESVAEHSFHVAALAHLLCTIANDVFGRQVPTDKVVSLALFHDVAEVFVGDIPQPVKHNNEKLRNQFHDMEREASERLLQSAPKPLRAAYRPLLVEPDPELYRWVKAADLLDAYLKCVTELAAGNREFTVAKQQVRANLDKLGMPEIGYFLEHMGPPFEQTLDEMSRLAAEADD</sequence>
<evidence type="ECO:0000313" key="4">
    <source>
        <dbReference type="Proteomes" id="UP000031967"/>
    </source>
</evidence>
<dbReference type="InterPro" id="IPR039356">
    <property type="entry name" value="YfbR/HDDC2"/>
</dbReference>
<evidence type="ECO:0000313" key="3">
    <source>
        <dbReference type="EMBL" id="KIL40720.1"/>
    </source>
</evidence>
<dbReference type="SUPFAM" id="SSF109604">
    <property type="entry name" value="HD-domain/PDEase-like"/>
    <property type="match status" value="1"/>
</dbReference>
<protein>
    <submittedName>
        <fullName evidence="3">5'-nucleotidase</fullName>
    </submittedName>
</protein>
<evidence type="ECO:0000259" key="2">
    <source>
        <dbReference type="SMART" id="SM00471"/>
    </source>
</evidence>
<dbReference type="NCBIfam" id="NF003009">
    <property type="entry name" value="PRK03826.1"/>
    <property type="match status" value="1"/>
</dbReference>
<keyword evidence="1" id="KW-0378">Hydrolase</keyword>
<dbReference type="PANTHER" id="PTHR11845:SF13">
    <property type="entry name" value="5'-DEOXYNUCLEOTIDASE HDDC2"/>
    <property type="match status" value="1"/>
</dbReference>
<dbReference type="SMART" id="SM00471">
    <property type="entry name" value="HDc"/>
    <property type="match status" value="1"/>
</dbReference>
<keyword evidence="4" id="KW-1185">Reference proteome</keyword>
<proteinExistence type="predicted"/>
<name>A0ABR5AJK6_9BACL</name>
<dbReference type="RefSeq" id="WP_041047734.1">
    <property type="nucleotide sequence ID" value="NZ_JXAK01000017.1"/>
</dbReference>
<accession>A0ABR5AJK6</accession>
<dbReference type="PANTHER" id="PTHR11845">
    <property type="entry name" value="5'-DEOXYNUCLEOTIDASE HDDC2"/>
    <property type="match status" value="1"/>
</dbReference>